<dbReference type="EMBL" id="CAJNOG010000297">
    <property type="protein sequence ID" value="CAF1154556.1"/>
    <property type="molecule type" value="Genomic_DNA"/>
</dbReference>
<sequence>MGIHEHPPKRA</sequence>
<evidence type="ECO:0000313" key="2">
    <source>
        <dbReference type="Proteomes" id="UP000663845"/>
    </source>
</evidence>
<evidence type="ECO:0000313" key="1">
    <source>
        <dbReference type="EMBL" id="CAF1154556.1"/>
    </source>
</evidence>
<gene>
    <name evidence="1" type="ORF">JYZ213_LOCUS24293</name>
</gene>
<comment type="caution">
    <text evidence="1">The sequence shown here is derived from an EMBL/GenBank/DDBJ whole genome shotgun (WGS) entry which is preliminary data.</text>
</comment>
<feature type="non-terminal residue" evidence="1">
    <location>
        <position position="11"/>
    </location>
</feature>
<accession>A0A814SZD5</accession>
<dbReference type="Proteomes" id="UP000663845">
    <property type="component" value="Unassembled WGS sequence"/>
</dbReference>
<protein>
    <submittedName>
        <fullName evidence="1">Uncharacterized protein</fullName>
    </submittedName>
</protein>
<name>A0A814SZD5_9BILA</name>
<proteinExistence type="predicted"/>
<reference evidence="1" key="1">
    <citation type="submission" date="2021-02" db="EMBL/GenBank/DDBJ databases">
        <authorList>
            <person name="Nowell W R."/>
        </authorList>
    </citation>
    <scope>NUCLEOTIDE SEQUENCE</scope>
</reference>
<organism evidence="1 2">
    <name type="scientific">Adineta steineri</name>
    <dbReference type="NCBI Taxonomy" id="433720"/>
    <lineage>
        <taxon>Eukaryota</taxon>
        <taxon>Metazoa</taxon>
        <taxon>Spiralia</taxon>
        <taxon>Gnathifera</taxon>
        <taxon>Rotifera</taxon>
        <taxon>Eurotatoria</taxon>
        <taxon>Bdelloidea</taxon>
        <taxon>Adinetida</taxon>
        <taxon>Adinetidae</taxon>
        <taxon>Adineta</taxon>
    </lineage>
</organism>